<feature type="signal peptide" evidence="1">
    <location>
        <begin position="1"/>
        <end position="23"/>
    </location>
</feature>
<proteinExistence type="predicted"/>
<keyword evidence="1" id="KW-0732">Signal</keyword>
<feature type="chain" id="PRO_5046699934" evidence="1">
    <location>
        <begin position="24"/>
        <end position="287"/>
    </location>
</feature>
<evidence type="ECO:0000256" key="1">
    <source>
        <dbReference type="SAM" id="SignalP"/>
    </source>
</evidence>
<dbReference type="Proteomes" id="UP000781958">
    <property type="component" value="Unassembled WGS sequence"/>
</dbReference>
<protein>
    <submittedName>
        <fullName evidence="2">Uncharacterized protein</fullName>
    </submittedName>
</protein>
<dbReference type="RefSeq" id="WP_209762750.1">
    <property type="nucleotide sequence ID" value="NZ_JAGINP010000001.1"/>
</dbReference>
<reference evidence="2 3" key="1">
    <citation type="submission" date="2021-03" db="EMBL/GenBank/DDBJ databases">
        <title>Genomic Encyclopedia of Type Strains, Phase III (KMG-III): the genomes of soil and plant-associated and newly described type strains.</title>
        <authorList>
            <person name="Whitman W."/>
        </authorList>
    </citation>
    <scope>NUCLEOTIDE SEQUENCE [LARGE SCALE GENOMIC DNA]</scope>
    <source>
        <strain evidence="2 3">IMMIB AFH-6</strain>
    </source>
</reference>
<name>A0ABS4SF28_9PROT</name>
<evidence type="ECO:0000313" key="3">
    <source>
        <dbReference type="Proteomes" id="UP000781958"/>
    </source>
</evidence>
<sequence>MNVFAKTAALGAILAGVAFPALAQQKAALPVPTPATHLAGVTGSLASVVGKTKYVHEQENNSPAAVVLPLGDGKYEVEADCSGWVSHNLKKLPLQYEAVHAYQSQVPGEASKPYPRANVYRQYFANLKPGAPFTPVRKLADVRPGDILSWCLPGHCGIPYTGKPANDTGHVMVVMSQPIPAGRGKAFLMVLDSSSVAHYSAKTLPPAVLKANPGLAQAYARYPDVRDTVVDGKVSANGVGPGFILFGTDEKGAINSFQFGPGDHVNSEGILFAVGRPAQPAATVAAK</sequence>
<dbReference type="EMBL" id="JAGINP010000001">
    <property type="protein sequence ID" value="MBP2290542.1"/>
    <property type="molecule type" value="Genomic_DNA"/>
</dbReference>
<gene>
    <name evidence="2" type="ORF">J2851_000279</name>
</gene>
<keyword evidence="3" id="KW-1185">Reference proteome</keyword>
<organism evidence="2 3">
    <name type="scientific">Azospirillum rugosum</name>
    <dbReference type="NCBI Taxonomy" id="416170"/>
    <lineage>
        <taxon>Bacteria</taxon>
        <taxon>Pseudomonadati</taxon>
        <taxon>Pseudomonadota</taxon>
        <taxon>Alphaproteobacteria</taxon>
        <taxon>Rhodospirillales</taxon>
        <taxon>Azospirillaceae</taxon>
        <taxon>Azospirillum</taxon>
    </lineage>
</organism>
<accession>A0ABS4SF28</accession>
<evidence type="ECO:0000313" key="2">
    <source>
        <dbReference type="EMBL" id="MBP2290542.1"/>
    </source>
</evidence>
<comment type="caution">
    <text evidence="2">The sequence shown here is derived from an EMBL/GenBank/DDBJ whole genome shotgun (WGS) entry which is preliminary data.</text>
</comment>